<keyword evidence="1" id="KW-0732">Signal</keyword>
<comment type="caution">
    <text evidence="2">The sequence shown here is derived from an EMBL/GenBank/DDBJ whole genome shotgun (WGS) entry which is preliminary data.</text>
</comment>
<evidence type="ECO:0000313" key="2">
    <source>
        <dbReference type="EMBL" id="CAG5123224.1"/>
    </source>
</evidence>
<dbReference type="OrthoDB" id="6084362at2759"/>
<sequence length="214" mass="24687">MMLLLVIAAVVCVANAAFPCQAPGELSFRAARHNYGDTYFRRYSGEYDRSNARVVLFEESFFNGTRDGHEFLFLHRVDLGFDLDFRNRRCIRFPSGPFRPFEVPFNSTFEGEFQLGGPNEAVVVDRWSDRIPGRRRETWIGEFSLANCYPISQFVVDETDFNRTSITHFYNVVQGVVNPNDFEVPRECFNATYVPEIPKAALYARAVYSKKLFV</sequence>
<evidence type="ECO:0000256" key="1">
    <source>
        <dbReference type="SAM" id="SignalP"/>
    </source>
</evidence>
<feature type="chain" id="PRO_5035783531" description="Ependymin related protein-1" evidence="1">
    <location>
        <begin position="17"/>
        <end position="214"/>
    </location>
</feature>
<accession>A0A8S3Z1N2</accession>
<dbReference type="GO" id="GO:0005576">
    <property type="term" value="C:extracellular region"/>
    <property type="evidence" value="ECO:0007669"/>
    <property type="project" value="InterPro"/>
</dbReference>
<dbReference type="InterPro" id="IPR001299">
    <property type="entry name" value="Ependymin"/>
</dbReference>
<gene>
    <name evidence="2" type="ORF">CUNI_LOCUS8782</name>
</gene>
<dbReference type="GO" id="GO:0005509">
    <property type="term" value="F:calcium ion binding"/>
    <property type="evidence" value="ECO:0007669"/>
    <property type="project" value="InterPro"/>
</dbReference>
<keyword evidence="3" id="KW-1185">Reference proteome</keyword>
<dbReference type="AlphaFoldDB" id="A0A8S3Z1N2"/>
<name>A0A8S3Z1N2_9EUPU</name>
<proteinExistence type="predicted"/>
<dbReference type="GO" id="GO:0005764">
    <property type="term" value="C:lysosome"/>
    <property type="evidence" value="ECO:0007669"/>
    <property type="project" value="TreeGrafter"/>
</dbReference>
<dbReference type="EMBL" id="CAJHNH020001475">
    <property type="protein sequence ID" value="CAG5123224.1"/>
    <property type="molecule type" value="Genomic_DNA"/>
</dbReference>
<dbReference type="PANTHER" id="PTHR10697">
    <property type="entry name" value="MAMMALIAN EPENDYMIN-RELATED PROTEIN 1"/>
    <property type="match status" value="1"/>
</dbReference>
<evidence type="ECO:0000313" key="3">
    <source>
        <dbReference type="Proteomes" id="UP000678393"/>
    </source>
</evidence>
<dbReference type="GO" id="GO:0007160">
    <property type="term" value="P:cell-matrix adhesion"/>
    <property type="evidence" value="ECO:0007669"/>
    <property type="project" value="InterPro"/>
</dbReference>
<protein>
    <recommendedName>
        <fullName evidence="4">Ependymin related protein-1</fullName>
    </recommendedName>
</protein>
<dbReference type="Pfam" id="PF00811">
    <property type="entry name" value="Ependymin"/>
    <property type="match status" value="1"/>
</dbReference>
<reference evidence="2" key="1">
    <citation type="submission" date="2021-04" db="EMBL/GenBank/DDBJ databases">
        <authorList>
            <consortium name="Molecular Ecology Group"/>
        </authorList>
    </citation>
    <scope>NUCLEOTIDE SEQUENCE</scope>
</reference>
<dbReference type="PANTHER" id="PTHR10697:SF1">
    <property type="entry name" value="MAMMALIAN EPENDYMIN-RELATED PROTEIN 1"/>
    <property type="match status" value="1"/>
</dbReference>
<evidence type="ECO:0008006" key="4">
    <source>
        <dbReference type="Google" id="ProtNLM"/>
    </source>
</evidence>
<feature type="signal peptide" evidence="1">
    <location>
        <begin position="1"/>
        <end position="16"/>
    </location>
</feature>
<dbReference type="Proteomes" id="UP000678393">
    <property type="component" value="Unassembled WGS sequence"/>
</dbReference>
<organism evidence="2 3">
    <name type="scientific">Candidula unifasciata</name>
    <dbReference type="NCBI Taxonomy" id="100452"/>
    <lineage>
        <taxon>Eukaryota</taxon>
        <taxon>Metazoa</taxon>
        <taxon>Spiralia</taxon>
        <taxon>Lophotrochozoa</taxon>
        <taxon>Mollusca</taxon>
        <taxon>Gastropoda</taxon>
        <taxon>Heterobranchia</taxon>
        <taxon>Euthyneura</taxon>
        <taxon>Panpulmonata</taxon>
        <taxon>Eupulmonata</taxon>
        <taxon>Stylommatophora</taxon>
        <taxon>Helicina</taxon>
        <taxon>Helicoidea</taxon>
        <taxon>Geomitridae</taxon>
        <taxon>Candidula</taxon>
    </lineage>
</organism>